<dbReference type="InterPro" id="IPR001451">
    <property type="entry name" value="Hexapep"/>
</dbReference>
<dbReference type="EMBL" id="WMZU01000017">
    <property type="protein sequence ID" value="MTS27912.1"/>
    <property type="molecule type" value="Genomic_DNA"/>
</dbReference>
<evidence type="ECO:0000313" key="19">
    <source>
        <dbReference type="EMBL" id="MTS27912.1"/>
    </source>
</evidence>
<dbReference type="EMBL" id="LMUA01000003">
    <property type="protein sequence ID" value="KUE77303.1"/>
    <property type="molecule type" value="Genomic_DNA"/>
</dbReference>
<dbReference type="EMBL" id="WMZR01000001">
    <property type="protein sequence ID" value="MTS50057.1"/>
    <property type="molecule type" value="Genomic_DNA"/>
</dbReference>
<evidence type="ECO:0000313" key="23">
    <source>
        <dbReference type="Proteomes" id="UP000449193"/>
    </source>
</evidence>
<dbReference type="InterPro" id="IPR011004">
    <property type="entry name" value="Trimer_LpxA-like_sf"/>
</dbReference>
<dbReference type="InterPro" id="IPR050065">
    <property type="entry name" value="GlmU-like"/>
</dbReference>
<comment type="function">
    <text evidence="16">Catalyzes the last two sequential reactions in the de novo biosynthetic pathway for UDP-N-acetylglucosamine (UDP-GlcNAc). The C-terminal domain catalyzes the transfer of acetyl group from acetyl coenzyme A to glucosamine-1-phosphate (GlcN-1-P) to produce N-acetylglucosamine-1-phosphate (GlcNAc-1-P), which is converted into UDP-GlcNAc by the transfer of uridine 5-monophosphate (from uridine 5-triphosphate), a reaction catalyzed by the N-terminal domain.</text>
</comment>
<gene>
    <name evidence="17" type="ORF">ASJ35_03215</name>
    <name evidence="18" type="ORF">FYJ76_00570</name>
    <name evidence="20" type="ORF">GMD52_00685</name>
    <name evidence="19" type="ORF">GMD59_11510</name>
</gene>
<keyword evidence="9" id="KW-0460">Magnesium</keyword>
<evidence type="ECO:0000256" key="10">
    <source>
        <dbReference type="ARBA" id="ARBA00022960"/>
    </source>
</evidence>
<evidence type="ECO:0000256" key="5">
    <source>
        <dbReference type="ARBA" id="ARBA00022490"/>
    </source>
</evidence>
<keyword evidence="10" id="KW-0133">Cell shape</keyword>
<evidence type="ECO:0000313" key="17">
    <source>
        <dbReference type="EMBL" id="KUE77303.1"/>
    </source>
</evidence>
<keyword evidence="5" id="KW-0963">Cytoplasm</keyword>
<dbReference type="GO" id="GO:0005737">
    <property type="term" value="C:cytoplasm"/>
    <property type="evidence" value="ECO:0007669"/>
    <property type="project" value="UniProtKB-SubCell"/>
</dbReference>
<accession>A0A0W7TU03</accession>
<dbReference type="Proteomes" id="UP000053433">
    <property type="component" value="Unassembled WGS sequence"/>
</dbReference>
<keyword evidence="8" id="KW-0479">Metal-binding</keyword>
<evidence type="ECO:0000313" key="21">
    <source>
        <dbReference type="Proteomes" id="UP000053433"/>
    </source>
</evidence>
<comment type="similarity">
    <text evidence="3">In the C-terminal section; belongs to the transferase hexapeptide repeat family.</text>
</comment>
<evidence type="ECO:0000313" key="24">
    <source>
        <dbReference type="Proteomes" id="UP000472755"/>
    </source>
</evidence>
<dbReference type="GO" id="GO:0008360">
    <property type="term" value="P:regulation of cell shape"/>
    <property type="evidence" value="ECO:0007669"/>
    <property type="project" value="UniProtKB-KW"/>
</dbReference>
<keyword evidence="11" id="KW-0573">Peptidoglycan synthesis</keyword>
<evidence type="ECO:0000256" key="13">
    <source>
        <dbReference type="ARBA" id="ARBA00023316"/>
    </source>
</evidence>
<evidence type="ECO:0000313" key="22">
    <source>
        <dbReference type="Proteomes" id="UP000431913"/>
    </source>
</evidence>
<comment type="catalytic activity">
    <reaction evidence="15">
        <text>N-acetyl-alpha-D-glucosamine 1-phosphate + UTP + H(+) = UDP-N-acetyl-alpha-D-glucosamine + diphosphate</text>
        <dbReference type="Rhea" id="RHEA:13509"/>
        <dbReference type="ChEBI" id="CHEBI:15378"/>
        <dbReference type="ChEBI" id="CHEBI:33019"/>
        <dbReference type="ChEBI" id="CHEBI:46398"/>
        <dbReference type="ChEBI" id="CHEBI:57705"/>
        <dbReference type="ChEBI" id="CHEBI:57776"/>
        <dbReference type="EC" id="2.7.7.23"/>
    </reaction>
</comment>
<dbReference type="SUPFAM" id="SSF51161">
    <property type="entry name" value="Trimeric LpxA-like enzymes"/>
    <property type="match status" value="1"/>
</dbReference>
<evidence type="ECO:0000256" key="16">
    <source>
        <dbReference type="ARBA" id="ARBA00049628"/>
    </source>
</evidence>
<dbReference type="RefSeq" id="WP_009324850.1">
    <property type="nucleotide sequence ID" value="NZ_CAOJUJ010000008.1"/>
</dbReference>
<evidence type="ECO:0000256" key="9">
    <source>
        <dbReference type="ARBA" id="ARBA00022842"/>
    </source>
</evidence>
<organism evidence="17 21">
    <name type="scientific">Ruthenibacterium lactatiformans</name>
    <dbReference type="NCBI Taxonomy" id="1550024"/>
    <lineage>
        <taxon>Bacteria</taxon>
        <taxon>Bacillati</taxon>
        <taxon>Bacillota</taxon>
        <taxon>Clostridia</taxon>
        <taxon>Eubacteriales</taxon>
        <taxon>Oscillospiraceae</taxon>
        <taxon>Ruthenibacterium</taxon>
    </lineage>
</organism>
<dbReference type="GeneID" id="42856353"/>
<dbReference type="EMBL" id="VUNJ01000001">
    <property type="protein sequence ID" value="MST90437.1"/>
    <property type="molecule type" value="Genomic_DNA"/>
</dbReference>
<dbReference type="GO" id="GO:0006048">
    <property type="term" value="P:UDP-N-acetylglucosamine biosynthetic process"/>
    <property type="evidence" value="ECO:0007669"/>
    <property type="project" value="InterPro"/>
</dbReference>
<keyword evidence="13" id="KW-0961">Cell wall biogenesis/degradation</keyword>
<dbReference type="GO" id="GO:0003977">
    <property type="term" value="F:UDP-N-acetylglucosamine diphosphorylase activity"/>
    <property type="evidence" value="ECO:0007669"/>
    <property type="project" value="UniProtKB-EC"/>
</dbReference>
<evidence type="ECO:0000256" key="2">
    <source>
        <dbReference type="ARBA" id="ARBA00004496"/>
    </source>
</evidence>
<comment type="subcellular location">
    <subcellularLocation>
        <location evidence="2">Cytoplasm</location>
    </subcellularLocation>
</comment>
<protein>
    <submittedName>
        <fullName evidence="18">UDP-N-acetylglucosamine diphosphorylase</fullName>
    </submittedName>
</protein>
<dbReference type="PANTHER" id="PTHR43584">
    <property type="entry name" value="NUCLEOTIDYL TRANSFERASE"/>
    <property type="match status" value="1"/>
</dbReference>
<reference evidence="17 21" key="1">
    <citation type="submission" date="2015-10" db="EMBL/GenBank/DDBJ databases">
        <title>A novel member of the family Ruminococcaceae isolated from human faeces.</title>
        <authorList>
            <person name="Shkoporov A.N."/>
            <person name="Chaplin A.V."/>
            <person name="Motuzova O.V."/>
            <person name="Kafarskaia L.I."/>
            <person name="Efimov B.A."/>
        </authorList>
    </citation>
    <scope>NUCLEOTIDE SEQUENCE [LARGE SCALE GENOMIC DNA]</scope>
    <source>
        <strain evidence="17 21">668</strain>
    </source>
</reference>
<evidence type="ECO:0000256" key="11">
    <source>
        <dbReference type="ARBA" id="ARBA00022984"/>
    </source>
</evidence>
<evidence type="ECO:0000256" key="4">
    <source>
        <dbReference type="ARBA" id="ARBA00007947"/>
    </source>
</evidence>
<proteinExistence type="inferred from homology"/>
<dbReference type="CDD" id="cd03353">
    <property type="entry name" value="LbH_GlmU_C"/>
    <property type="match status" value="1"/>
</dbReference>
<name>A0A0W7TU03_9FIRM</name>
<sequence>MENEAITAYRQRRAAFEATFERHLAAGVVFYSADGILIDDTVEIAPGAVILPGTILRGETKIGAGSVIGPNSLLENVTVGENVKFNASQGYDSVIESGAAIGPFAHIRPDSRVCENVHIGDFVEIKNSTVGKGTSVSHLTYVGDSDVGKYCNFGCGVVTVNYDGAAKHRNTIGDYAFIGCNTNLVAPVSVGDGAYTAAGSTITDDVPAGALGIARARQVNKPQWAKGKLEKFIAKQQAKEEAGSK</sequence>
<evidence type="ECO:0000313" key="20">
    <source>
        <dbReference type="EMBL" id="MTS50057.1"/>
    </source>
</evidence>
<keyword evidence="6" id="KW-0808">Transferase</keyword>
<evidence type="ECO:0000256" key="12">
    <source>
        <dbReference type="ARBA" id="ARBA00023315"/>
    </source>
</evidence>
<comment type="similarity">
    <text evidence="4">In the N-terminal section; belongs to the N-acetylglucosamine-1-phosphate uridyltransferase family.</text>
</comment>
<comment type="catalytic activity">
    <reaction evidence="14">
        <text>alpha-D-glucosamine 1-phosphate + acetyl-CoA = N-acetyl-alpha-D-glucosamine 1-phosphate + CoA + H(+)</text>
        <dbReference type="Rhea" id="RHEA:13725"/>
        <dbReference type="ChEBI" id="CHEBI:15378"/>
        <dbReference type="ChEBI" id="CHEBI:57287"/>
        <dbReference type="ChEBI" id="CHEBI:57288"/>
        <dbReference type="ChEBI" id="CHEBI:57776"/>
        <dbReference type="ChEBI" id="CHEBI:58516"/>
        <dbReference type="EC" id="2.3.1.157"/>
    </reaction>
</comment>
<dbReference type="Proteomes" id="UP000449193">
    <property type="component" value="Unassembled WGS sequence"/>
</dbReference>
<evidence type="ECO:0000256" key="1">
    <source>
        <dbReference type="ARBA" id="ARBA00001946"/>
    </source>
</evidence>
<comment type="cofactor">
    <cofactor evidence="1">
        <name>Mg(2+)</name>
        <dbReference type="ChEBI" id="CHEBI:18420"/>
    </cofactor>
</comment>
<dbReference type="GO" id="GO:0019134">
    <property type="term" value="F:glucosamine-1-phosphate N-acetyltransferase activity"/>
    <property type="evidence" value="ECO:0007669"/>
    <property type="project" value="UniProtKB-EC"/>
</dbReference>
<dbReference type="Proteomes" id="UP000431913">
    <property type="component" value="Unassembled WGS sequence"/>
</dbReference>
<comment type="caution">
    <text evidence="17">The sequence shown here is derived from an EMBL/GenBank/DDBJ whole genome shotgun (WGS) entry which is preliminary data.</text>
</comment>
<evidence type="ECO:0000256" key="15">
    <source>
        <dbReference type="ARBA" id="ARBA00048493"/>
    </source>
</evidence>
<dbReference type="GO" id="GO:0071555">
    <property type="term" value="P:cell wall organization"/>
    <property type="evidence" value="ECO:0007669"/>
    <property type="project" value="UniProtKB-KW"/>
</dbReference>
<dbReference type="GO" id="GO:0046872">
    <property type="term" value="F:metal ion binding"/>
    <property type="evidence" value="ECO:0007669"/>
    <property type="project" value="UniProtKB-KW"/>
</dbReference>
<keyword evidence="12" id="KW-0012">Acyltransferase</keyword>
<dbReference type="GO" id="GO:0009252">
    <property type="term" value="P:peptidoglycan biosynthetic process"/>
    <property type="evidence" value="ECO:0007669"/>
    <property type="project" value="UniProtKB-KW"/>
</dbReference>
<evidence type="ECO:0000256" key="8">
    <source>
        <dbReference type="ARBA" id="ARBA00022723"/>
    </source>
</evidence>
<evidence type="ECO:0000256" key="6">
    <source>
        <dbReference type="ARBA" id="ARBA00022679"/>
    </source>
</evidence>
<evidence type="ECO:0000256" key="7">
    <source>
        <dbReference type="ARBA" id="ARBA00022695"/>
    </source>
</evidence>
<reference evidence="18 22" key="3">
    <citation type="submission" date="2019-08" db="EMBL/GenBank/DDBJ databases">
        <title>In-depth cultivation of the pig gut microbiome towards novel bacterial diversity and tailored functional studies.</title>
        <authorList>
            <person name="Wylensek D."/>
            <person name="Hitch T.C.A."/>
            <person name="Clavel T."/>
        </authorList>
    </citation>
    <scope>NUCLEOTIDE SEQUENCE [LARGE SCALE GENOMIC DNA]</scope>
    <source>
        <strain evidence="18 22">WCA3-601-WT-6J</strain>
    </source>
</reference>
<dbReference type="Pfam" id="PF00132">
    <property type="entry name" value="Hexapep"/>
    <property type="match status" value="2"/>
</dbReference>
<evidence type="ECO:0000256" key="3">
    <source>
        <dbReference type="ARBA" id="ARBA00007707"/>
    </source>
</evidence>
<reference evidence="23 24" key="2">
    <citation type="journal article" date="2019" name="Nat. Med.">
        <title>A library of human gut bacterial isolates paired with longitudinal multiomics data enables mechanistic microbiome research.</title>
        <authorList>
            <person name="Poyet M."/>
            <person name="Groussin M."/>
            <person name="Gibbons S.M."/>
            <person name="Avila-Pacheco J."/>
            <person name="Jiang X."/>
            <person name="Kearney S.M."/>
            <person name="Perrotta A.R."/>
            <person name="Berdy B."/>
            <person name="Zhao S."/>
            <person name="Lieberman T.D."/>
            <person name="Swanson P.K."/>
            <person name="Smith M."/>
            <person name="Roesemann S."/>
            <person name="Alexander J.E."/>
            <person name="Rich S.A."/>
            <person name="Livny J."/>
            <person name="Vlamakis H."/>
            <person name="Clish C."/>
            <person name="Bullock K."/>
            <person name="Deik A."/>
            <person name="Scott J."/>
            <person name="Pierce K.A."/>
            <person name="Xavier R.J."/>
            <person name="Alm E.J."/>
        </authorList>
    </citation>
    <scope>NUCLEOTIDE SEQUENCE [LARGE SCALE GENOMIC DNA]</scope>
    <source>
        <strain evidence="19 24">BIOML-A4</strain>
        <strain evidence="20 23">BIOML-A7</strain>
    </source>
</reference>
<keyword evidence="7" id="KW-0548">Nucleotidyltransferase</keyword>
<dbReference type="AlphaFoldDB" id="A0A0W7TU03"/>
<evidence type="ECO:0000313" key="18">
    <source>
        <dbReference type="EMBL" id="MST90437.1"/>
    </source>
</evidence>
<dbReference type="Proteomes" id="UP000472755">
    <property type="component" value="Unassembled WGS sequence"/>
</dbReference>
<dbReference type="PANTHER" id="PTHR43584:SF3">
    <property type="entry name" value="BIFUNCTIONAL PROTEIN GLMU"/>
    <property type="match status" value="1"/>
</dbReference>
<evidence type="ECO:0000256" key="14">
    <source>
        <dbReference type="ARBA" id="ARBA00048247"/>
    </source>
</evidence>
<dbReference type="Gene3D" id="2.160.10.10">
    <property type="entry name" value="Hexapeptide repeat proteins"/>
    <property type="match status" value="1"/>
</dbReference>
<dbReference type="InterPro" id="IPR038009">
    <property type="entry name" value="GlmU_C_LbH"/>
</dbReference>